<dbReference type="PANTHER" id="PTHR47176:SF1">
    <property type="entry name" value="OS04G0577500 PROTEIN"/>
    <property type="match status" value="1"/>
</dbReference>
<dbReference type="Proteomes" id="UP000289340">
    <property type="component" value="Chromosome 2"/>
</dbReference>
<dbReference type="GO" id="GO:0006886">
    <property type="term" value="P:intracellular protein transport"/>
    <property type="evidence" value="ECO:0007669"/>
    <property type="project" value="InterPro"/>
</dbReference>
<comment type="caution">
    <text evidence="9">The sequence shown here is derived from an EMBL/GenBank/DDBJ whole genome shotgun (WGS) entry which is preliminary data.</text>
</comment>
<keyword evidence="2" id="KW-0813">Transport</keyword>
<evidence type="ECO:0000313" key="9">
    <source>
        <dbReference type="EMBL" id="RZC23764.1"/>
    </source>
</evidence>
<dbReference type="Gene3D" id="3.20.20.140">
    <property type="entry name" value="Metal-dependent hydrolases"/>
    <property type="match status" value="1"/>
</dbReference>
<dbReference type="SMART" id="SM00397">
    <property type="entry name" value="t_SNARE"/>
    <property type="match status" value="1"/>
</dbReference>
<dbReference type="Gene3D" id="1.20.58.70">
    <property type="match status" value="1"/>
</dbReference>
<name>A0A445LKR3_GLYSO</name>
<dbReference type="SUPFAM" id="SSF51556">
    <property type="entry name" value="Metallo-dependent hydrolases"/>
    <property type="match status" value="1"/>
</dbReference>
<gene>
    <name evidence="9" type="ORF">D0Y65_003195</name>
</gene>
<dbReference type="SMART" id="SM00503">
    <property type="entry name" value="SynN"/>
    <property type="match status" value="1"/>
</dbReference>
<dbReference type="FunFam" id="1.20.58.70:FF:000003">
    <property type="entry name" value="Qa-SNARE, Sso1/Syntaxin1-type, SYP12A-group"/>
    <property type="match status" value="1"/>
</dbReference>
<dbReference type="GO" id="GO:0016192">
    <property type="term" value="P:vesicle-mediated transport"/>
    <property type="evidence" value="ECO:0007669"/>
    <property type="project" value="InterPro"/>
</dbReference>
<dbReference type="Gene3D" id="1.20.5.110">
    <property type="match status" value="1"/>
</dbReference>
<keyword evidence="7" id="KW-0812">Transmembrane</keyword>
<evidence type="ECO:0000313" key="10">
    <source>
        <dbReference type="Proteomes" id="UP000289340"/>
    </source>
</evidence>
<evidence type="ECO:0000256" key="4">
    <source>
        <dbReference type="ARBA" id="ARBA00022990"/>
    </source>
</evidence>
<keyword evidence="10" id="KW-1185">Reference proteome</keyword>
<keyword evidence="4" id="KW-0007">Acetylation</keyword>
<feature type="transmembrane region" description="Helical" evidence="7">
    <location>
        <begin position="292"/>
        <end position="313"/>
    </location>
</feature>
<reference evidence="9 10" key="1">
    <citation type="submission" date="2018-09" db="EMBL/GenBank/DDBJ databases">
        <title>A high-quality reference genome of wild soybean provides a powerful tool to mine soybean genomes.</title>
        <authorList>
            <person name="Xie M."/>
            <person name="Chung C.Y.L."/>
            <person name="Li M.-W."/>
            <person name="Wong F.-L."/>
            <person name="Chan T.-F."/>
            <person name="Lam H.-M."/>
        </authorList>
    </citation>
    <scope>NUCLEOTIDE SEQUENCE [LARGE SCALE GENOMIC DNA]</scope>
    <source>
        <strain evidence="10">cv. W05</strain>
        <tissue evidence="9">Hypocotyl of etiolated seedlings</tissue>
    </source>
</reference>
<organism evidence="9 10">
    <name type="scientific">Glycine soja</name>
    <name type="common">Wild soybean</name>
    <dbReference type="NCBI Taxonomy" id="3848"/>
    <lineage>
        <taxon>Eukaryota</taxon>
        <taxon>Viridiplantae</taxon>
        <taxon>Streptophyta</taxon>
        <taxon>Embryophyta</taxon>
        <taxon>Tracheophyta</taxon>
        <taxon>Spermatophyta</taxon>
        <taxon>Magnoliopsida</taxon>
        <taxon>eudicotyledons</taxon>
        <taxon>Gunneridae</taxon>
        <taxon>Pentapetalae</taxon>
        <taxon>rosids</taxon>
        <taxon>fabids</taxon>
        <taxon>Fabales</taxon>
        <taxon>Fabaceae</taxon>
        <taxon>Papilionoideae</taxon>
        <taxon>50 kb inversion clade</taxon>
        <taxon>NPAAA clade</taxon>
        <taxon>indigoferoid/millettioid clade</taxon>
        <taxon>Phaseoleae</taxon>
        <taxon>Glycine</taxon>
        <taxon>Glycine subgen. Soja</taxon>
    </lineage>
</organism>
<dbReference type="AlphaFoldDB" id="A0A445LKR3"/>
<dbReference type="InterPro" id="IPR032466">
    <property type="entry name" value="Metal_Hydrolase"/>
</dbReference>
<accession>A0A445LKR3</accession>
<dbReference type="SUPFAM" id="SSF47661">
    <property type="entry name" value="t-snare proteins"/>
    <property type="match status" value="1"/>
</dbReference>
<dbReference type="InterPro" id="IPR001130">
    <property type="entry name" value="TatD-like"/>
</dbReference>
<dbReference type="InterPro" id="IPR006011">
    <property type="entry name" value="Syntaxin_N"/>
</dbReference>
<evidence type="ECO:0000256" key="3">
    <source>
        <dbReference type="ARBA" id="ARBA00022927"/>
    </source>
</evidence>
<dbReference type="InterPro" id="IPR006012">
    <property type="entry name" value="Syntaxin/epimorphin_CS"/>
</dbReference>
<keyword evidence="7" id="KW-1133">Transmembrane helix</keyword>
<dbReference type="Pfam" id="PF01026">
    <property type="entry name" value="TatD_DNase"/>
    <property type="match status" value="1"/>
</dbReference>
<sequence>MNDLMTKSFTSYVELKKVAMKEDVDLEAGGPGDRKVELSSSTTHLDTDMGLFLEEAEKVKAEMGSLRDILGRLQQANEESKSLHKPEAHKALRSRINAEILAVLKKARAIRTQLEEMDRANAANRRLSALKDGTPAIYRTRIAVTNGLRKKLKELMMDFQDLRQRMMTEYKDTVCRRYFTVTGEHPDEDVIEKIIANGNEEEVLAKAIEEHGRGKVLDTVLEIQDRHDAAKEVEKSLLELHQVFLDMAVMVEAQGEKMDDIEHHVFHASHYVKDGTKSLQSAKEYQKRSRKWMCIGIILLLILILIKVLRLQLELAKELNKPASVHFVSAFGVLLELMKSLGPFPPGVILHSCLGSAEMVPEFSKLSAYFSFSGFLMSLKAMTPDALPMSDIDSLHFVEGDTSLIEELLAQTTTSSTSGSSLGNSSHFLADDSMLPKETLNHPTNIHNVLDYVASMLLITKEDLAELSYQNAVRLLSYEGSKVLQK</sequence>
<feature type="domain" description="T-SNARE coiled-coil homology" evidence="8">
    <location>
        <begin position="220"/>
        <end position="282"/>
    </location>
</feature>
<keyword evidence="5" id="KW-0175">Coiled coil</keyword>
<dbReference type="CDD" id="cd00179">
    <property type="entry name" value="SynN"/>
    <property type="match status" value="1"/>
</dbReference>
<dbReference type="InterPro" id="IPR000727">
    <property type="entry name" value="T_SNARE_dom"/>
</dbReference>
<evidence type="ECO:0000256" key="6">
    <source>
        <dbReference type="RuleBase" id="RU003858"/>
    </source>
</evidence>
<dbReference type="GO" id="GO:0016788">
    <property type="term" value="F:hydrolase activity, acting on ester bonds"/>
    <property type="evidence" value="ECO:0007669"/>
    <property type="project" value="InterPro"/>
</dbReference>
<evidence type="ECO:0000256" key="7">
    <source>
        <dbReference type="SAM" id="Phobius"/>
    </source>
</evidence>
<evidence type="ECO:0000256" key="5">
    <source>
        <dbReference type="ARBA" id="ARBA00023054"/>
    </source>
</evidence>
<proteinExistence type="inferred from homology"/>
<dbReference type="GO" id="GO:0016020">
    <property type="term" value="C:membrane"/>
    <property type="evidence" value="ECO:0007669"/>
    <property type="project" value="InterPro"/>
</dbReference>
<dbReference type="PANTHER" id="PTHR47176">
    <property type="entry name" value="OSJNBA0020J04.13 PROTEIN"/>
    <property type="match status" value="1"/>
</dbReference>
<dbReference type="GO" id="GO:0005484">
    <property type="term" value="F:SNAP receptor activity"/>
    <property type="evidence" value="ECO:0007669"/>
    <property type="project" value="InterPro"/>
</dbReference>
<dbReference type="Pfam" id="PF00804">
    <property type="entry name" value="Syntaxin"/>
    <property type="match status" value="1"/>
</dbReference>
<dbReference type="EMBL" id="QZWG01000002">
    <property type="protein sequence ID" value="RZC23764.1"/>
    <property type="molecule type" value="Genomic_DNA"/>
</dbReference>
<evidence type="ECO:0000256" key="2">
    <source>
        <dbReference type="ARBA" id="ARBA00022448"/>
    </source>
</evidence>
<dbReference type="CDD" id="cd15848">
    <property type="entry name" value="SNARE_syntaxin1-like"/>
    <property type="match status" value="1"/>
</dbReference>
<dbReference type="InterPro" id="IPR010989">
    <property type="entry name" value="SNARE"/>
</dbReference>
<dbReference type="PROSITE" id="PS00914">
    <property type="entry name" value="SYNTAXIN"/>
    <property type="match status" value="1"/>
</dbReference>
<keyword evidence="7" id="KW-0472">Membrane</keyword>
<comment type="similarity">
    <text evidence="1 6">Belongs to the syntaxin family.</text>
</comment>
<evidence type="ECO:0000259" key="8">
    <source>
        <dbReference type="PROSITE" id="PS50192"/>
    </source>
</evidence>
<keyword evidence="3" id="KW-0653">Protein transport</keyword>
<dbReference type="PROSITE" id="PS50192">
    <property type="entry name" value="T_SNARE"/>
    <property type="match status" value="1"/>
</dbReference>
<dbReference type="FunFam" id="1.20.5.110:FF:000008">
    <property type="entry name" value="Syntaxin 132"/>
    <property type="match status" value="1"/>
</dbReference>
<protein>
    <submittedName>
        <fullName evidence="9">Syntaxin-related protein KNOLLE</fullName>
    </submittedName>
</protein>
<evidence type="ECO:0000256" key="1">
    <source>
        <dbReference type="ARBA" id="ARBA00009063"/>
    </source>
</evidence>